<dbReference type="EMBL" id="LMVP01000412">
    <property type="protein sequence ID" value="PAV11913.1"/>
    <property type="molecule type" value="Genomic_DNA"/>
</dbReference>
<name>A0A2A2HRM7_9EURY</name>
<evidence type="ECO:0000256" key="2">
    <source>
        <dbReference type="ARBA" id="ARBA00009774"/>
    </source>
</evidence>
<comment type="caution">
    <text evidence="6">The sequence shown here is derived from an EMBL/GenBank/DDBJ whole genome shotgun (WGS) entry which is preliminary data.</text>
</comment>
<feature type="domain" description="Cobalamin biosynthesis precorrin-8X methylmutase CobH/CbiC" evidence="5">
    <location>
        <begin position="48"/>
        <end position="236"/>
    </location>
</feature>
<dbReference type="AlphaFoldDB" id="A0A2A2HRM7"/>
<organism evidence="6 7">
    <name type="scientific">Methanosarcina spelaei</name>
    <dbReference type="NCBI Taxonomy" id="1036679"/>
    <lineage>
        <taxon>Archaea</taxon>
        <taxon>Methanobacteriati</taxon>
        <taxon>Methanobacteriota</taxon>
        <taxon>Stenosarchaea group</taxon>
        <taxon>Methanomicrobia</taxon>
        <taxon>Methanosarcinales</taxon>
        <taxon>Methanosarcinaceae</taxon>
        <taxon>Methanosarcina</taxon>
    </lineage>
</organism>
<dbReference type="OrthoDB" id="24491at2157"/>
<keyword evidence="7" id="KW-1185">Reference proteome</keyword>
<dbReference type="Proteomes" id="UP000218164">
    <property type="component" value="Unassembled WGS sequence"/>
</dbReference>
<evidence type="ECO:0000313" key="6">
    <source>
        <dbReference type="EMBL" id="PAV11913.1"/>
    </source>
</evidence>
<protein>
    <submittedName>
        <fullName evidence="6">Precorrin-8X methylmutase</fullName>
    </submittedName>
</protein>
<evidence type="ECO:0000259" key="5">
    <source>
        <dbReference type="Pfam" id="PF02570"/>
    </source>
</evidence>
<dbReference type="InterPro" id="IPR003722">
    <property type="entry name" value="Cbl_synth_CobH/CbiC"/>
</dbReference>
<keyword evidence="4" id="KW-0413">Isomerase</keyword>
<dbReference type="InterPro" id="IPR036588">
    <property type="entry name" value="CobH/CbiC_sf"/>
</dbReference>
<dbReference type="GO" id="GO:0009236">
    <property type="term" value="P:cobalamin biosynthetic process"/>
    <property type="evidence" value="ECO:0007669"/>
    <property type="project" value="UniProtKB-UniPathway"/>
</dbReference>
<evidence type="ECO:0000313" key="7">
    <source>
        <dbReference type="Proteomes" id="UP000218164"/>
    </source>
</evidence>
<dbReference type="PANTHER" id="PTHR43588:SF1">
    <property type="entry name" value="COBALT-PRECORRIN-8 METHYLMUTASE"/>
    <property type="match status" value="1"/>
</dbReference>
<evidence type="ECO:0000256" key="4">
    <source>
        <dbReference type="ARBA" id="ARBA00023235"/>
    </source>
</evidence>
<reference evidence="6 7" key="1">
    <citation type="journal article" date="2017" name="BMC Genomics">
        <title>Genomic analysis of methanogenic archaea reveals a shift towards energy conservation.</title>
        <authorList>
            <person name="Gilmore S.P."/>
            <person name="Henske J.K."/>
            <person name="Sexton J.A."/>
            <person name="Solomon K.V."/>
            <person name="Seppala S."/>
            <person name="Yoo J.I."/>
            <person name="Huyett L.M."/>
            <person name="Pressman A."/>
            <person name="Cogan J.Z."/>
            <person name="Kivenson V."/>
            <person name="Peng X."/>
            <person name="Tan Y."/>
            <person name="Valentine D.L."/>
            <person name="O'Malley M.A."/>
        </authorList>
    </citation>
    <scope>NUCLEOTIDE SEQUENCE [LARGE SCALE GENOMIC DNA]</scope>
    <source>
        <strain evidence="6 7">MC-15</strain>
    </source>
</reference>
<sequence length="249" mass="26778">MTTEESTNEKVGNLDNLEEFTELTVDVDTELVSICKDSGARTEEAKAIYMKSRTMIQELIGNKTPEDRFRQRCVIATGDLSVADIMRFMHDPIPAGVEAIKKGAPIFVDINMVKAGITKAGHKSEIICVLDEDPNAEIANRYGITRTSAGFLAARERLDGSIIAIGNAPSALIMVCKLIEKGMRPALVIGLPVGFVNAAESKEIVRNLKIPVPSISCVGTRGGTPMAVACVNELVAIARESEDSEESQG</sequence>
<dbReference type="RefSeq" id="WP_095645163.1">
    <property type="nucleotide sequence ID" value="NZ_LMVP01000412.1"/>
</dbReference>
<proteinExistence type="inferred from homology"/>
<evidence type="ECO:0000256" key="1">
    <source>
        <dbReference type="ARBA" id="ARBA00004953"/>
    </source>
</evidence>
<dbReference type="PANTHER" id="PTHR43588">
    <property type="entry name" value="COBALT-PRECORRIN-8 METHYLMUTASE"/>
    <property type="match status" value="1"/>
</dbReference>
<evidence type="ECO:0000256" key="3">
    <source>
        <dbReference type="ARBA" id="ARBA00022573"/>
    </source>
</evidence>
<accession>A0A2A2HRM7</accession>
<dbReference type="GO" id="GO:0016993">
    <property type="term" value="F:precorrin-8X methylmutase activity"/>
    <property type="evidence" value="ECO:0007669"/>
    <property type="project" value="InterPro"/>
</dbReference>
<keyword evidence="3" id="KW-0169">Cobalamin biosynthesis</keyword>
<gene>
    <name evidence="6" type="ORF">ASJ81_08430</name>
</gene>
<comment type="pathway">
    <text evidence="1">Cofactor biosynthesis; adenosylcobalamin biosynthesis.</text>
</comment>
<dbReference type="UniPathway" id="UPA00148"/>
<comment type="similarity">
    <text evidence="2">Belongs to the CobH/CbiC family.</text>
</comment>
<dbReference type="SUPFAM" id="SSF63965">
    <property type="entry name" value="Precorrin-8X methylmutase CbiC/CobH"/>
    <property type="match status" value="1"/>
</dbReference>
<dbReference type="Pfam" id="PF02570">
    <property type="entry name" value="CbiC"/>
    <property type="match status" value="1"/>
</dbReference>
<dbReference type="Gene3D" id="3.40.50.10230">
    <property type="entry name" value="Cobalamin biosynthesis CobH/CbiC, precorrin-8X methylmutase"/>
    <property type="match status" value="1"/>
</dbReference>